<evidence type="ECO:0000256" key="2">
    <source>
        <dbReference type="ARBA" id="ARBA00022552"/>
    </source>
</evidence>
<evidence type="ECO:0000256" key="3">
    <source>
        <dbReference type="ARBA" id="ARBA00022603"/>
    </source>
</evidence>
<dbReference type="FunFam" id="3.30.950.10:FF:000002">
    <property type="entry name" value="Ribosomal RNA small subunit methyltransferase I"/>
    <property type="match status" value="1"/>
</dbReference>
<evidence type="ECO:0000256" key="1">
    <source>
        <dbReference type="ARBA" id="ARBA00022490"/>
    </source>
</evidence>
<feature type="region of interest" description="Disordered" evidence="7">
    <location>
        <begin position="284"/>
        <end position="305"/>
    </location>
</feature>
<sequence length="305" mass="32059">MNPEDGPLPPGLYLVATPIGNARDLTLRAADILRQADILAAEDTRSLRKLMEIHGISLNGRPMIAYHDHNGAKARPRILGALKDGRSVAYASEAGTPLVSDPGYDLVGAARDAGHAVTSAPGASAVLAALTVAGLPTDRFLFAGFLPAAGGPRRAALAELAAVPATLVFYESPRRLGAMLAAAAGALGPGRPAAVARELTKRFEEVRRGTLAELAETYASEEARGEVVVLVGRGSSEKISDSDLDLSLREALRTMSVRDAADFVSRMHGMQRRKVYQRAMRLDAATREGDGDLGDDADDGPDDDG</sequence>
<evidence type="ECO:0000256" key="7">
    <source>
        <dbReference type="SAM" id="MobiDB-lite"/>
    </source>
</evidence>
<dbReference type="InterPro" id="IPR000878">
    <property type="entry name" value="4pyrrol_Mease"/>
</dbReference>
<proteinExistence type="inferred from homology"/>
<evidence type="ECO:0000313" key="11">
    <source>
        <dbReference type="Proteomes" id="UP000023430"/>
    </source>
</evidence>
<dbReference type="GO" id="GO:0070677">
    <property type="term" value="F:rRNA (cytosine-2'-O-)-methyltransferase activity"/>
    <property type="evidence" value="ECO:0007669"/>
    <property type="project" value="UniProtKB-UniRule"/>
</dbReference>
<keyword evidence="4 6" id="KW-0808">Transferase</keyword>
<dbReference type="Pfam" id="PF00590">
    <property type="entry name" value="TP_methylase"/>
    <property type="match status" value="1"/>
</dbReference>
<dbReference type="GO" id="GO:0005737">
    <property type="term" value="C:cytoplasm"/>
    <property type="evidence" value="ECO:0007669"/>
    <property type="project" value="UniProtKB-SubCell"/>
</dbReference>
<dbReference type="PATRIC" id="fig|1449351.3.peg.161"/>
<dbReference type="PIRSF" id="PIRSF005917">
    <property type="entry name" value="MTase_YraL"/>
    <property type="match status" value="1"/>
</dbReference>
<dbReference type="CDD" id="cd11648">
    <property type="entry name" value="RsmI"/>
    <property type="match status" value="1"/>
</dbReference>
<keyword evidence="5 6" id="KW-0949">S-adenosyl-L-methionine</keyword>
<dbReference type="Proteomes" id="UP000023430">
    <property type="component" value="Unassembled WGS sequence"/>
</dbReference>
<dbReference type="SUPFAM" id="SSF53790">
    <property type="entry name" value="Tetrapyrrole methylase"/>
    <property type="match status" value="1"/>
</dbReference>
<evidence type="ECO:0000259" key="9">
    <source>
        <dbReference type="Pfam" id="PF23016"/>
    </source>
</evidence>
<comment type="catalytic activity">
    <reaction evidence="6">
        <text>cytidine(1402) in 16S rRNA + S-adenosyl-L-methionine = 2'-O-methylcytidine(1402) in 16S rRNA + S-adenosyl-L-homocysteine + H(+)</text>
        <dbReference type="Rhea" id="RHEA:42924"/>
        <dbReference type="Rhea" id="RHEA-COMP:10285"/>
        <dbReference type="Rhea" id="RHEA-COMP:10286"/>
        <dbReference type="ChEBI" id="CHEBI:15378"/>
        <dbReference type="ChEBI" id="CHEBI:57856"/>
        <dbReference type="ChEBI" id="CHEBI:59789"/>
        <dbReference type="ChEBI" id="CHEBI:74495"/>
        <dbReference type="ChEBI" id="CHEBI:82748"/>
        <dbReference type="EC" id="2.1.1.198"/>
    </reaction>
</comment>
<evidence type="ECO:0000259" key="8">
    <source>
        <dbReference type="Pfam" id="PF00590"/>
    </source>
</evidence>
<accession>X7FDW0</accession>
<dbReference type="STRING" id="1449351.RISW2_00790"/>
<dbReference type="HAMAP" id="MF_01877">
    <property type="entry name" value="16SrRNA_methyltr_I"/>
    <property type="match status" value="1"/>
</dbReference>
<keyword evidence="11" id="KW-1185">Reference proteome</keyword>
<protein>
    <recommendedName>
        <fullName evidence="6">Ribosomal RNA small subunit methyltransferase I</fullName>
        <ecNumber evidence="6">2.1.1.198</ecNumber>
    </recommendedName>
    <alternativeName>
        <fullName evidence="6">16S rRNA 2'-O-ribose C1402 methyltransferase</fullName>
    </alternativeName>
    <alternativeName>
        <fullName evidence="6">rRNA (cytidine-2'-O-)-methyltransferase RsmI</fullName>
    </alternativeName>
</protein>
<dbReference type="AlphaFoldDB" id="X7FDW0"/>
<feature type="domain" description="Tetrapyrrole methylase" evidence="8">
    <location>
        <begin position="12"/>
        <end position="215"/>
    </location>
</feature>
<comment type="subcellular location">
    <subcellularLocation>
        <location evidence="6">Cytoplasm</location>
    </subcellularLocation>
</comment>
<dbReference type="InterPro" id="IPR053910">
    <property type="entry name" value="RsmI_HTH"/>
</dbReference>
<name>X7FDW0_9RHOB</name>
<comment type="caution">
    <text evidence="10">The sequence shown here is derived from an EMBL/GenBank/DDBJ whole genome shotgun (WGS) entry which is preliminary data.</text>
</comment>
<evidence type="ECO:0000256" key="5">
    <source>
        <dbReference type="ARBA" id="ARBA00022691"/>
    </source>
</evidence>
<dbReference type="InterPro" id="IPR008189">
    <property type="entry name" value="rRNA_ssu_MeTfrase_I"/>
</dbReference>
<comment type="function">
    <text evidence="6">Catalyzes the 2'-O-methylation of the ribose of cytidine 1402 (C1402) in 16S rRNA.</text>
</comment>
<evidence type="ECO:0000256" key="4">
    <source>
        <dbReference type="ARBA" id="ARBA00022679"/>
    </source>
</evidence>
<dbReference type="Gene3D" id="3.40.1010.10">
    <property type="entry name" value="Cobalt-precorrin-4 Transmethylase, Domain 1"/>
    <property type="match status" value="1"/>
</dbReference>
<dbReference type="EC" id="2.1.1.198" evidence="6"/>
<dbReference type="PANTHER" id="PTHR46111">
    <property type="entry name" value="RIBOSOMAL RNA SMALL SUBUNIT METHYLTRANSFERASE I"/>
    <property type="match status" value="1"/>
</dbReference>
<dbReference type="RefSeq" id="WP_051491702.1">
    <property type="nucleotide sequence ID" value="NZ_JAME01000001.1"/>
</dbReference>
<dbReference type="OrthoDB" id="9809084at2"/>
<dbReference type="InterPro" id="IPR014776">
    <property type="entry name" value="4pyrrole_Mease_sub2"/>
</dbReference>
<feature type="compositionally biased region" description="Acidic residues" evidence="7">
    <location>
        <begin position="291"/>
        <end position="305"/>
    </location>
</feature>
<dbReference type="Pfam" id="PF23016">
    <property type="entry name" value="RsmI_C"/>
    <property type="match status" value="1"/>
</dbReference>
<dbReference type="Gene3D" id="3.30.950.10">
    <property type="entry name" value="Methyltransferase, Cobalt-precorrin-4 Transmethylase, Domain 2"/>
    <property type="match status" value="1"/>
</dbReference>
<dbReference type="NCBIfam" id="TIGR00096">
    <property type="entry name" value="16S rRNA (cytidine(1402)-2'-O)-methyltransferase"/>
    <property type="match status" value="1"/>
</dbReference>
<dbReference type="InterPro" id="IPR035996">
    <property type="entry name" value="4pyrrol_Methylase_sf"/>
</dbReference>
<gene>
    <name evidence="6" type="primary">rsmI</name>
    <name evidence="10" type="ORF">RISW2_00790</name>
</gene>
<dbReference type="PANTHER" id="PTHR46111:SF1">
    <property type="entry name" value="RIBOSOMAL RNA SMALL SUBUNIT METHYLTRANSFERASE I"/>
    <property type="match status" value="1"/>
</dbReference>
<dbReference type="InterPro" id="IPR014777">
    <property type="entry name" value="4pyrrole_Mease_sub1"/>
</dbReference>
<keyword evidence="2 6" id="KW-0698">rRNA processing</keyword>
<organism evidence="10 11">
    <name type="scientific">Roseivivax isoporae LMG 25204</name>
    <dbReference type="NCBI Taxonomy" id="1449351"/>
    <lineage>
        <taxon>Bacteria</taxon>
        <taxon>Pseudomonadati</taxon>
        <taxon>Pseudomonadota</taxon>
        <taxon>Alphaproteobacteria</taxon>
        <taxon>Rhodobacterales</taxon>
        <taxon>Roseobacteraceae</taxon>
        <taxon>Roseivivax</taxon>
    </lineage>
</organism>
<feature type="domain" description="RsmI HTH" evidence="9">
    <location>
        <begin position="241"/>
        <end position="282"/>
    </location>
</feature>
<comment type="similarity">
    <text evidence="6">Belongs to the methyltransferase superfamily. RsmI family.</text>
</comment>
<dbReference type="eggNOG" id="COG0313">
    <property type="taxonomic scope" value="Bacteria"/>
</dbReference>
<reference evidence="10 11" key="1">
    <citation type="submission" date="2014-01" db="EMBL/GenBank/DDBJ databases">
        <title>Roseivivax isoporae LMG 25204 Genome Sequencing.</title>
        <authorList>
            <person name="Lai Q."/>
            <person name="Li G."/>
            <person name="Shao Z."/>
        </authorList>
    </citation>
    <scope>NUCLEOTIDE SEQUENCE [LARGE SCALE GENOMIC DNA]</scope>
    <source>
        <strain evidence="10 11">LMG 25204</strain>
    </source>
</reference>
<keyword evidence="3 6" id="KW-0489">Methyltransferase</keyword>
<keyword evidence="1 6" id="KW-0963">Cytoplasm</keyword>
<dbReference type="EMBL" id="JAME01000001">
    <property type="protein sequence ID" value="ETX30948.1"/>
    <property type="molecule type" value="Genomic_DNA"/>
</dbReference>
<evidence type="ECO:0000313" key="10">
    <source>
        <dbReference type="EMBL" id="ETX30948.1"/>
    </source>
</evidence>
<evidence type="ECO:0000256" key="6">
    <source>
        <dbReference type="HAMAP-Rule" id="MF_01877"/>
    </source>
</evidence>